<dbReference type="EMBL" id="MTYJ01000099">
    <property type="protein sequence ID" value="OQV14788.1"/>
    <property type="molecule type" value="Genomic_DNA"/>
</dbReference>
<protein>
    <submittedName>
        <fullName evidence="2">Uncharacterized protein</fullName>
    </submittedName>
</protein>
<sequence length="118" mass="13210">MLRRIELNYVPAYSKSHTTDPNHEDHDQLPPASRSRLLLNVTCERLSSVERERRGVLGLGGAVMPVVVIVYLSAGLLLGTFDMVLFRWRLSVAMSQTAMESEEGGESMLSHYGQSSFR</sequence>
<reference evidence="3" key="1">
    <citation type="submission" date="2017-01" db="EMBL/GenBank/DDBJ databases">
        <title>Comparative genomics of anhydrobiosis in the tardigrade Hypsibius dujardini.</title>
        <authorList>
            <person name="Yoshida Y."/>
            <person name="Koutsovoulos G."/>
            <person name="Laetsch D."/>
            <person name="Stevens L."/>
            <person name="Kumar S."/>
            <person name="Horikawa D."/>
            <person name="Ishino K."/>
            <person name="Komine S."/>
            <person name="Tomita M."/>
            <person name="Blaxter M."/>
            <person name="Arakawa K."/>
        </authorList>
    </citation>
    <scope>NUCLEOTIDE SEQUENCE [LARGE SCALE GENOMIC DNA]</scope>
    <source>
        <strain evidence="3">Z151</strain>
    </source>
</reference>
<evidence type="ECO:0000313" key="2">
    <source>
        <dbReference type="EMBL" id="OQV14788.1"/>
    </source>
</evidence>
<gene>
    <name evidence="2" type="ORF">BV898_11051</name>
</gene>
<feature type="transmembrane region" description="Helical" evidence="1">
    <location>
        <begin position="55"/>
        <end position="81"/>
    </location>
</feature>
<evidence type="ECO:0000256" key="1">
    <source>
        <dbReference type="SAM" id="Phobius"/>
    </source>
</evidence>
<proteinExistence type="predicted"/>
<keyword evidence="1" id="KW-0472">Membrane</keyword>
<dbReference type="AlphaFoldDB" id="A0A1W0WHV3"/>
<dbReference type="Proteomes" id="UP000192578">
    <property type="component" value="Unassembled WGS sequence"/>
</dbReference>
<comment type="caution">
    <text evidence="2">The sequence shown here is derived from an EMBL/GenBank/DDBJ whole genome shotgun (WGS) entry which is preliminary data.</text>
</comment>
<evidence type="ECO:0000313" key="3">
    <source>
        <dbReference type="Proteomes" id="UP000192578"/>
    </source>
</evidence>
<keyword evidence="1" id="KW-0812">Transmembrane</keyword>
<organism evidence="2 3">
    <name type="scientific">Hypsibius exemplaris</name>
    <name type="common">Freshwater tardigrade</name>
    <dbReference type="NCBI Taxonomy" id="2072580"/>
    <lineage>
        <taxon>Eukaryota</taxon>
        <taxon>Metazoa</taxon>
        <taxon>Ecdysozoa</taxon>
        <taxon>Tardigrada</taxon>
        <taxon>Eutardigrada</taxon>
        <taxon>Parachela</taxon>
        <taxon>Hypsibioidea</taxon>
        <taxon>Hypsibiidae</taxon>
        <taxon>Hypsibius</taxon>
    </lineage>
</organism>
<name>A0A1W0WHV3_HYPEX</name>
<accession>A0A1W0WHV3</accession>
<keyword evidence="1" id="KW-1133">Transmembrane helix</keyword>
<keyword evidence="3" id="KW-1185">Reference proteome</keyword>